<evidence type="ECO:0000256" key="8">
    <source>
        <dbReference type="ARBA" id="ARBA00023136"/>
    </source>
</evidence>
<evidence type="ECO:0000256" key="9">
    <source>
        <dbReference type="RuleBase" id="RU363100"/>
    </source>
</evidence>
<comment type="function">
    <text evidence="9">Mediates the uptake of pyruvate into mitochondria.</text>
</comment>
<comment type="caution">
    <text evidence="10">The sequence shown here is derived from an EMBL/GenBank/DDBJ whole genome shotgun (WGS) entry which is preliminary data.</text>
</comment>
<gene>
    <name evidence="10" type="ORF">SLEP1_g14414</name>
</gene>
<evidence type="ECO:0000256" key="4">
    <source>
        <dbReference type="ARBA" id="ARBA00022692"/>
    </source>
</evidence>
<evidence type="ECO:0000256" key="2">
    <source>
        <dbReference type="ARBA" id="ARBA00006416"/>
    </source>
</evidence>
<keyword evidence="5 9" id="KW-0999">Mitochondrion inner membrane</keyword>
<sequence length="60" mass="6928">MVVLKLQALWNHPTKPRTIHFWAPTFKWGVSIANVADISKPLKSLSYPQQIDMCYVTMIL</sequence>
<comment type="subcellular location">
    <subcellularLocation>
        <location evidence="1 9">Mitochondrion inner membrane</location>
        <topology evidence="1 9">Multi-pass membrane protein</topology>
    </subcellularLocation>
</comment>
<keyword evidence="3 9" id="KW-0813">Transport</keyword>
<dbReference type="GO" id="GO:0006850">
    <property type="term" value="P:pyruvate import into mitochondria"/>
    <property type="evidence" value="ECO:0007669"/>
    <property type="project" value="InterPro"/>
</dbReference>
<keyword evidence="8" id="KW-0472">Membrane</keyword>
<keyword evidence="7 9" id="KW-0496">Mitochondrion</keyword>
<organism evidence="10 11">
    <name type="scientific">Rubroshorea leprosula</name>
    <dbReference type="NCBI Taxonomy" id="152421"/>
    <lineage>
        <taxon>Eukaryota</taxon>
        <taxon>Viridiplantae</taxon>
        <taxon>Streptophyta</taxon>
        <taxon>Embryophyta</taxon>
        <taxon>Tracheophyta</taxon>
        <taxon>Spermatophyta</taxon>
        <taxon>Magnoliopsida</taxon>
        <taxon>eudicotyledons</taxon>
        <taxon>Gunneridae</taxon>
        <taxon>Pentapetalae</taxon>
        <taxon>rosids</taxon>
        <taxon>malvids</taxon>
        <taxon>Malvales</taxon>
        <taxon>Dipterocarpaceae</taxon>
        <taxon>Rubroshorea</taxon>
    </lineage>
</organism>
<proteinExistence type="inferred from homology"/>
<keyword evidence="4" id="KW-0812">Transmembrane</keyword>
<evidence type="ECO:0000256" key="7">
    <source>
        <dbReference type="ARBA" id="ARBA00023128"/>
    </source>
</evidence>
<name>A0AAV5ISZ9_9ROSI</name>
<keyword evidence="6" id="KW-1133">Transmembrane helix</keyword>
<protein>
    <recommendedName>
        <fullName evidence="9">Mitochondrial pyruvate carrier</fullName>
    </recommendedName>
</protein>
<reference evidence="10 11" key="1">
    <citation type="journal article" date="2021" name="Commun. Biol.">
        <title>The genome of Shorea leprosula (Dipterocarpaceae) highlights the ecological relevance of drought in aseasonal tropical rainforests.</title>
        <authorList>
            <person name="Ng K.K.S."/>
            <person name="Kobayashi M.J."/>
            <person name="Fawcett J.A."/>
            <person name="Hatakeyama M."/>
            <person name="Paape T."/>
            <person name="Ng C.H."/>
            <person name="Ang C.C."/>
            <person name="Tnah L.H."/>
            <person name="Lee C.T."/>
            <person name="Nishiyama T."/>
            <person name="Sese J."/>
            <person name="O'Brien M.J."/>
            <person name="Copetti D."/>
            <person name="Mohd Noor M.I."/>
            <person name="Ong R.C."/>
            <person name="Putra M."/>
            <person name="Sireger I.Z."/>
            <person name="Indrioko S."/>
            <person name="Kosugi Y."/>
            <person name="Izuno A."/>
            <person name="Isagi Y."/>
            <person name="Lee S.L."/>
            <person name="Shimizu K.K."/>
        </authorList>
    </citation>
    <scope>NUCLEOTIDE SEQUENCE [LARGE SCALE GENOMIC DNA]</scope>
    <source>
        <strain evidence="10">214</strain>
    </source>
</reference>
<comment type="similarity">
    <text evidence="2 9">Belongs to the mitochondrial pyruvate carrier (MPC) (TC 2.A.105) family.</text>
</comment>
<evidence type="ECO:0000313" key="10">
    <source>
        <dbReference type="EMBL" id="GKV01902.1"/>
    </source>
</evidence>
<dbReference type="Proteomes" id="UP001054252">
    <property type="component" value="Unassembled WGS sequence"/>
</dbReference>
<dbReference type="GO" id="GO:0005743">
    <property type="term" value="C:mitochondrial inner membrane"/>
    <property type="evidence" value="ECO:0007669"/>
    <property type="project" value="UniProtKB-SubCell"/>
</dbReference>
<evidence type="ECO:0000256" key="6">
    <source>
        <dbReference type="ARBA" id="ARBA00022989"/>
    </source>
</evidence>
<dbReference type="InterPro" id="IPR005336">
    <property type="entry name" value="MPC"/>
</dbReference>
<evidence type="ECO:0000256" key="3">
    <source>
        <dbReference type="ARBA" id="ARBA00022448"/>
    </source>
</evidence>
<accession>A0AAV5ISZ9</accession>
<evidence type="ECO:0000313" key="11">
    <source>
        <dbReference type="Proteomes" id="UP001054252"/>
    </source>
</evidence>
<dbReference type="EMBL" id="BPVZ01000018">
    <property type="protein sequence ID" value="GKV01902.1"/>
    <property type="molecule type" value="Genomic_DNA"/>
</dbReference>
<keyword evidence="11" id="KW-1185">Reference proteome</keyword>
<dbReference type="AlphaFoldDB" id="A0AAV5ISZ9"/>
<evidence type="ECO:0000256" key="5">
    <source>
        <dbReference type="ARBA" id="ARBA00022792"/>
    </source>
</evidence>
<dbReference type="Pfam" id="PF03650">
    <property type="entry name" value="MPC"/>
    <property type="match status" value="1"/>
</dbReference>
<evidence type="ECO:0000256" key="1">
    <source>
        <dbReference type="ARBA" id="ARBA00004448"/>
    </source>
</evidence>